<proteinExistence type="predicted"/>
<dbReference type="SMART" id="SM00671">
    <property type="entry name" value="SEL1"/>
    <property type="match status" value="2"/>
</dbReference>
<gene>
    <name evidence="3" type="ORF">MTR66_13960</name>
</gene>
<name>A0ABT0BS77_9SPHN</name>
<dbReference type="PANTHER" id="PTHR45011:SF1">
    <property type="entry name" value="DAP3-BINDING CELL DEATH ENHANCER 1"/>
    <property type="match status" value="1"/>
</dbReference>
<evidence type="ECO:0000256" key="2">
    <source>
        <dbReference type="SAM" id="SignalP"/>
    </source>
</evidence>
<feature type="non-terminal residue" evidence="3">
    <location>
        <position position="279"/>
    </location>
</feature>
<feature type="chain" id="PRO_5046860290" evidence="2">
    <location>
        <begin position="31"/>
        <end position="279"/>
    </location>
</feature>
<dbReference type="SUPFAM" id="SSF81901">
    <property type="entry name" value="HCP-like"/>
    <property type="match status" value="1"/>
</dbReference>
<reference evidence="3 4" key="1">
    <citation type="submission" date="2022-04" db="EMBL/GenBank/DDBJ databases">
        <title>Identification of a novel bacterium isolated from mangrove sediments.</title>
        <authorList>
            <person name="Pan X."/>
        </authorList>
    </citation>
    <scope>NUCLEOTIDE SEQUENCE [LARGE SCALE GENOMIC DNA]</scope>
    <source>
        <strain evidence="3 4">B2638</strain>
    </source>
</reference>
<evidence type="ECO:0000313" key="3">
    <source>
        <dbReference type="EMBL" id="MCJ2187917.1"/>
    </source>
</evidence>
<keyword evidence="2" id="KW-0732">Signal</keyword>
<dbReference type="InterPro" id="IPR011990">
    <property type="entry name" value="TPR-like_helical_dom_sf"/>
</dbReference>
<dbReference type="InterPro" id="IPR006597">
    <property type="entry name" value="Sel1-like"/>
</dbReference>
<accession>A0ABT0BS77</accession>
<dbReference type="Proteomes" id="UP001202281">
    <property type="component" value="Unassembled WGS sequence"/>
</dbReference>
<evidence type="ECO:0000256" key="1">
    <source>
        <dbReference type="SAM" id="MobiDB-lite"/>
    </source>
</evidence>
<dbReference type="RefSeq" id="WP_243922067.1">
    <property type="nucleotide sequence ID" value="NZ_JALHLG010000021.1"/>
</dbReference>
<dbReference type="EMBL" id="JALHLG010000021">
    <property type="protein sequence ID" value="MCJ2187917.1"/>
    <property type="molecule type" value="Genomic_DNA"/>
</dbReference>
<feature type="signal peptide" evidence="2">
    <location>
        <begin position="1"/>
        <end position="30"/>
    </location>
</feature>
<organism evidence="3 4">
    <name type="scientific">Novosphingobium beihaiensis</name>
    <dbReference type="NCBI Taxonomy" id="2930389"/>
    <lineage>
        <taxon>Bacteria</taxon>
        <taxon>Pseudomonadati</taxon>
        <taxon>Pseudomonadota</taxon>
        <taxon>Alphaproteobacteria</taxon>
        <taxon>Sphingomonadales</taxon>
        <taxon>Sphingomonadaceae</taxon>
        <taxon>Novosphingobium</taxon>
    </lineage>
</organism>
<evidence type="ECO:0000313" key="4">
    <source>
        <dbReference type="Proteomes" id="UP001202281"/>
    </source>
</evidence>
<protein>
    <submittedName>
        <fullName evidence="3">Sel1 repeat family protein</fullName>
    </submittedName>
</protein>
<keyword evidence="4" id="KW-1185">Reference proteome</keyword>
<dbReference type="Pfam" id="PF08238">
    <property type="entry name" value="Sel1"/>
    <property type="match status" value="2"/>
</dbReference>
<feature type="compositionally biased region" description="Low complexity" evidence="1">
    <location>
        <begin position="211"/>
        <end position="225"/>
    </location>
</feature>
<dbReference type="Gene3D" id="1.25.40.10">
    <property type="entry name" value="Tetratricopeptide repeat domain"/>
    <property type="match status" value="1"/>
</dbReference>
<dbReference type="InterPro" id="IPR052748">
    <property type="entry name" value="ISR_Activator"/>
</dbReference>
<dbReference type="PANTHER" id="PTHR45011">
    <property type="entry name" value="DAP3-BINDING CELL DEATH ENHANCER 1"/>
    <property type="match status" value="1"/>
</dbReference>
<comment type="caution">
    <text evidence="3">The sequence shown here is derived from an EMBL/GenBank/DDBJ whole genome shotgun (WGS) entry which is preliminary data.</text>
</comment>
<sequence>MIDAKKFLPLFCFASLAALGGALYSAPARADVKSGVDAWTAGDYARAVKEWTPLARRGDADAQFNLAQAYKLGRGVPEDLDKAKELYGQAAAQGHLQAADVYGLLLFQDGEHEKAMPYIKASAARGDPRAQYILGVAHFNGDLAEKDWVRAYALVSLARQAGLPQAARALARMDTFIPLADRQKSVLLSPKIAAQAEATRERLAASAELGGSPSAAAAMPPAGMAISVPPSGSAPKHIRVPQTSSPETAIASAVHVAGNDSPATAGADYARPLAPPAPV</sequence>
<feature type="region of interest" description="Disordered" evidence="1">
    <location>
        <begin position="211"/>
        <end position="250"/>
    </location>
</feature>